<evidence type="ECO:0000313" key="11">
    <source>
        <dbReference type="Proteomes" id="UP000331127"/>
    </source>
</evidence>
<dbReference type="GO" id="GO:0050660">
    <property type="term" value="F:flavin adenine dinucleotide binding"/>
    <property type="evidence" value="ECO:0007669"/>
    <property type="project" value="InterPro"/>
</dbReference>
<dbReference type="InterPro" id="IPR009100">
    <property type="entry name" value="AcylCoA_DH/oxidase_NM_dom_sf"/>
</dbReference>
<dbReference type="GO" id="GO:0005886">
    <property type="term" value="C:plasma membrane"/>
    <property type="evidence" value="ECO:0007669"/>
    <property type="project" value="TreeGrafter"/>
</dbReference>
<dbReference type="SUPFAM" id="SSF47203">
    <property type="entry name" value="Acyl-CoA dehydrogenase C-terminal domain-like"/>
    <property type="match status" value="1"/>
</dbReference>
<dbReference type="InterPro" id="IPR036250">
    <property type="entry name" value="AcylCo_DH-like_C"/>
</dbReference>
<dbReference type="Gene3D" id="2.40.110.10">
    <property type="entry name" value="Butyryl-CoA Dehydrogenase, subunit A, domain 2"/>
    <property type="match status" value="1"/>
</dbReference>
<feature type="domain" description="Acyl-CoA oxidase/dehydrogenase middle" evidence="8">
    <location>
        <begin position="130"/>
        <end position="222"/>
    </location>
</feature>
<dbReference type="Pfam" id="PF02770">
    <property type="entry name" value="Acyl-CoA_dh_M"/>
    <property type="match status" value="1"/>
</dbReference>
<evidence type="ECO:0000256" key="1">
    <source>
        <dbReference type="ARBA" id="ARBA00001974"/>
    </source>
</evidence>
<dbReference type="EMBL" id="BLAE01000051">
    <property type="protein sequence ID" value="GES13867.1"/>
    <property type="molecule type" value="Genomic_DNA"/>
</dbReference>
<evidence type="ECO:0000259" key="8">
    <source>
        <dbReference type="Pfam" id="PF02770"/>
    </source>
</evidence>
<evidence type="ECO:0000256" key="2">
    <source>
        <dbReference type="ARBA" id="ARBA00009347"/>
    </source>
</evidence>
<keyword evidence="4 6" id="KW-0274">FAD</keyword>
<proteinExistence type="inferred from homology"/>
<reference evidence="10 11" key="1">
    <citation type="submission" date="2019-10" db="EMBL/GenBank/DDBJ databases">
        <title>Whole genome shotgun sequence of Acrocarpospora macrocephala NBRC 16266.</title>
        <authorList>
            <person name="Ichikawa N."/>
            <person name="Kimura A."/>
            <person name="Kitahashi Y."/>
            <person name="Komaki H."/>
            <person name="Oguchi A."/>
        </authorList>
    </citation>
    <scope>NUCLEOTIDE SEQUENCE [LARGE SCALE GENOMIC DNA]</scope>
    <source>
        <strain evidence="10 11">NBRC 16266</strain>
    </source>
</reference>
<evidence type="ECO:0000259" key="9">
    <source>
        <dbReference type="Pfam" id="PF02771"/>
    </source>
</evidence>
<dbReference type="InterPro" id="IPR052161">
    <property type="entry name" value="Mycobact_Acyl-CoA_DH"/>
</dbReference>
<dbReference type="Proteomes" id="UP000331127">
    <property type="component" value="Unassembled WGS sequence"/>
</dbReference>
<dbReference type="InterPro" id="IPR009075">
    <property type="entry name" value="AcylCo_DH/oxidase_C"/>
</dbReference>
<dbReference type="PANTHER" id="PTHR43292:SF4">
    <property type="entry name" value="ACYL-COA DEHYDROGENASE FADE34"/>
    <property type="match status" value="1"/>
</dbReference>
<dbReference type="InterPro" id="IPR046373">
    <property type="entry name" value="Acyl-CoA_Oxase/DH_mid-dom_sf"/>
</dbReference>
<dbReference type="GO" id="GO:0016627">
    <property type="term" value="F:oxidoreductase activity, acting on the CH-CH group of donors"/>
    <property type="evidence" value="ECO:0007669"/>
    <property type="project" value="InterPro"/>
</dbReference>
<dbReference type="Gene3D" id="1.10.540.10">
    <property type="entry name" value="Acyl-CoA dehydrogenase/oxidase, N-terminal domain"/>
    <property type="match status" value="1"/>
</dbReference>
<dbReference type="AlphaFoldDB" id="A0A5M3WWM7"/>
<evidence type="ECO:0000256" key="6">
    <source>
        <dbReference type="RuleBase" id="RU362125"/>
    </source>
</evidence>
<keyword evidence="11" id="KW-1185">Reference proteome</keyword>
<feature type="domain" description="Acyl-CoA dehydrogenase/oxidase N-terminal" evidence="9">
    <location>
        <begin position="16"/>
        <end position="114"/>
    </location>
</feature>
<evidence type="ECO:0000256" key="3">
    <source>
        <dbReference type="ARBA" id="ARBA00022630"/>
    </source>
</evidence>
<keyword evidence="5 6" id="KW-0560">Oxidoreductase</keyword>
<dbReference type="Pfam" id="PF02771">
    <property type="entry name" value="Acyl-CoA_dh_N"/>
    <property type="match status" value="1"/>
</dbReference>
<comment type="caution">
    <text evidence="10">The sequence shown here is derived from an EMBL/GenBank/DDBJ whole genome shotgun (WGS) entry which is preliminary data.</text>
</comment>
<dbReference type="InterPro" id="IPR013786">
    <property type="entry name" value="AcylCoA_DH/ox_N"/>
</dbReference>
<evidence type="ECO:0000313" key="10">
    <source>
        <dbReference type="EMBL" id="GES13867.1"/>
    </source>
</evidence>
<dbReference type="Pfam" id="PF00441">
    <property type="entry name" value="Acyl-CoA_dh_1"/>
    <property type="match status" value="1"/>
</dbReference>
<comment type="similarity">
    <text evidence="2 6">Belongs to the acyl-CoA dehydrogenase family.</text>
</comment>
<organism evidence="10 11">
    <name type="scientific">Acrocarpospora macrocephala</name>
    <dbReference type="NCBI Taxonomy" id="150177"/>
    <lineage>
        <taxon>Bacteria</taxon>
        <taxon>Bacillati</taxon>
        <taxon>Actinomycetota</taxon>
        <taxon>Actinomycetes</taxon>
        <taxon>Streptosporangiales</taxon>
        <taxon>Streptosporangiaceae</taxon>
        <taxon>Acrocarpospora</taxon>
    </lineage>
</organism>
<dbReference type="Gene3D" id="1.20.140.10">
    <property type="entry name" value="Butyryl-CoA Dehydrogenase, subunit A, domain 3"/>
    <property type="match status" value="1"/>
</dbReference>
<dbReference type="PANTHER" id="PTHR43292">
    <property type="entry name" value="ACYL-COA DEHYDROGENASE"/>
    <property type="match status" value="1"/>
</dbReference>
<name>A0A5M3WWM7_9ACTN</name>
<dbReference type="InterPro" id="IPR037069">
    <property type="entry name" value="AcylCoA_DH/ox_N_sf"/>
</dbReference>
<evidence type="ECO:0000256" key="5">
    <source>
        <dbReference type="ARBA" id="ARBA00023002"/>
    </source>
</evidence>
<feature type="domain" description="Acyl-CoA dehydrogenase/oxidase C-terminal" evidence="7">
    <location>
        <begin position="235"/>
        <end position="373"/>
    </location>
</feature>
<dbReference type="SUPFAM" id="SSF56645">
    <property type="entry name" value="Acyl-CoA dehydrogenase NM domain-like"/>
    <property type="match status" value="1"/>
</dbReference>
<evidence type="ECO:0000259" key="7">
    <source>
        <dbReference type="Pfam" id="PF00441"/>
    </source>
</evidence>
<dbReference type="RefSeq" id="WP_155359083.1">
    <property type="nucleotide sequence ID" value="NZ_BAAAHL010000059.1"/>
</dbReference>
<keyword evidence="3 6" id="KW-0285">Flavoprotein</keyword>
<dbReference type="InterPro" id="IPR006091">
    <property type="entry name" value="Acyl-CoA_Oxase/DH_mid-dom"/>
</dbReference>
<gene>
    <name evidence="10" type="primary">acd_6</name>
    <name evidence="10" type="ORF">Amac_074640</name>
</gene>
<comment type="cofactor">
    <cofactor evidence="1 6">
        <name>FAD</name>
        <dbReference type="ChEBI" id="CHEBI:57692"/>
    </cofactor>
</comment>
<evidence type="ECO:0000256" key="4">
    <source>
        <dbReference type="ARBA" id="ARBA00022827"/>
    </source>
</evidence>
<sequence length="379" mass="41567">MTGEPAALRAEAAAWLREHAPRFAADGPAPLSPFEVVDEARERELVELARRWQRHKFEAGWGALSLPTTLGGRGLSRADDVMFTDEESRYHVPTHVLEVTTRMVLPTLVHWSPEKRTSIEGIISGREVWCQLFSEPDAGSDLAALRTRATRQRDGTWTVTGQKVWTSWAHLAQRGYLLARTGADGHGGLTAFELDMAAPGVSIRRIRQMTGASTFNEVFLDQVSLPVDAPIGPVGQGWAVAMTTLMNERLAVGADQIPYDELRAEAARRGRLHQPDVAAGLGAIRARRIVLEQLRQQMVQSVRRGGDPGPEGSAAKLFLAESVLEAARFARWLIGPDIVVDDRWSQFALAWPGIKNAGGTDEVQKTIIANRILGLPKEG</sequence>
<protein>
    <submittedName>
        <fullName evidence="10">Acyl-CoA dehydrogenase</fullName>
    </submittedName>
</protein>
<accession>A0A5M3WWM7</accession>
<dbReference type="OrthoDB" id="5167280at2"/>